<organism evidence="3 4">
    <name type="scientific">Kribbella antiqua</name>
    <dbReference type="NCBI Taxonomy" id="2512217"/>
    <lineage>
        <taxon>Bacteria</taxon>
        <taxon>Bacillati</taxon>
        <taxon>Actinomycetota</taxon>
        <taxon>Actinomycetes</taxon>
        <taxon>Propionibacteriales</taxon>
        <taxon>Kribbellaceae</taxon>
        <taxon>Kribbella</taxon>
    </lineage>
</organism>
<evidence type="ECO:0000259" key="2">
    <source>
        <dbReference type="Pfam" id="PF01068"/>
    </source>
</evidence>
<dbReference type="InterPro" id="IPR012340">
    <property type="entry name" value="NA-bd_OB-fold"/>
</dbReference>
<keyword evidence="3" id="KW-0436">Ligase</keyword>
<gene>
    <name evidence="3" type="ORF">EV646_11371</name>
</gene>
<dbReference type="Pfam" id="PF01068">
    <property type="entry name" value="DNA_ligase_A_M"/>
    <property type="match status" value="1"/>
</dbReference>
<evidence type="ECO:0000256" key="1">
    <source>
        <dbReference type="ARBA" id="ARBA00034003"/>
    </source>
</evidence>
<protein>
    <submittedName>
        <fullName evidence="3">ATP dependent DNA ligase-like protein</fullName>
    </submittedName>
</protein>
<dbReference type="SUPFAM" id="SSF56091">
    <property type="entry name" value="DNA ligase/mRNA capping enzyme, catalytic domain"/>
    <property type="match status" value="1"/>
</dbReference>
<dbReference type="CDD" id="cd07970">
    <property type="entry name" value="OBF_DNA_ligase_LigC"/>
    <property type="match status" value="1"/>
</dbReference>
<sequence length="278" mass="30115">MRRGHVHDTNGQAIQHTSTCRLKINGEVVILLDGKLSFDALQRRLVTAPSKARKLVAEVPASYVAFDVLAAAGVDLRTQRWSVRRGQLEKLASNWAAPLQLSPVTDSLAEAQEWFDVLPDAMGIEGLVVKGAATRYAGGQRGWVKVKRRASYDVLVGGVLGPINRPEVVIAGRYTADGELVMVGRTVPLTAAQSAELGAVLRPGGSRHPWPDEVTSYRWGGKDSKKPLSKVRPETVIEVAADAAVQAGQWRHGLRYLRYRAELGPEDVPTISGTAADE</sequence>
<name>A0A4R2IF61_9ACTN</name>
<keyword evidence="4" id="KW-1185">Reference proteome</keyword>
<feature type="domain" description="ATP-dependent DNA ligase family profile" evidence="2">
    <location>
        <begin position="21"/>
        <end position="147"/>
    </location>
</feature>
<comment type="catalytic activity">
    <reaction evidence="1">
        <text>ATP + (deoxyribonucleotide)n-3'-hydroxyl + 5'-phospho-(deoxyribonucleotide)m = (deoxyribonucleotide)n+m + AMP + diphosphate.</text>
        <dbReference type="EC" id="6.5.1.1"/>
    </reaction>
</comment>
<dbReference type="EMBL" id="SLWR01000013">
    <property type="protein sequence ID" value="TCO42449.1"/>
    <property type="molecule type" value="Genomic_DNA"/>
</dbReference>
<dbReference type="Proteomes" id="UP000295573">
    <property type="component" value="Unassembled WGS sequence"/>
</dbReference>
<dbReference type="GO" id="GO:0005524">
    <property type="term" value="F:ATP binding"/>
    <property type="evidence" value="ECO:0007669"/>
    <property type="project" value="InterPro"/>
</dbReference>
<comment type="caution">
    <text evidence="3">The sequence shown here is derived from an EMBL/GenBank/DDBJ whole genome shotgun (WGS) entry which is preliminary data.</text>
</comment>
<dbReference type="Gene3D" id="2.40.50.140">
    <property type="entry name" value="Nucleic acid-binding proteins"/>
    <property type="match status" value="1"/>
</dbReference>
<dbReference type="Gene3D" id="3.30.470.30">
    <property type="entry name" value="DNA ligase/mRNA capping enzyme"/>
    <property type="match status" value="1"/>
</dbReference>
<evidence type="ECO:0000313" key="4">
    <source>
        <dbReference type="Proteomes" id="UP000295573"/>
    </source>
</evidence>
<accession>A0A4R2IF61</accession>
<dbReference type="GO" id="GO:0003910">
    <property type="term" value="F:DNA ligase (ATP) activity"/>
    <property type="evidence" value="ECO:0007669"/>
    <property type="project" value="UniProtKB-EC"/>
</dbReference>
<dbReference type="GO" id="GO:0006281">
    <property type="term" value="P:DNA repair"/>
    <property type="evidence" value="ECO:0007669"/>
    <property type="project" value="InterPro"/>
</dbReference>
<evidence type="ECO:0000313" key="3">
    <source>
        <dbReference type="EMBL" id="TCO42449.1"/>
    </source>
</evidence>
<dbReference type="RefSeq" id="WP_132155313.1">
    <property type="nucleotide sequence ID" value="NZ_SLWR01000013.1"/>
</dbReference>
<dbReference type="InterPro" id="IPR044117">
    <property type="entry name" value="OBF_LigC-like"/>
</dbReference>
<proteinExistence type="predicted"/>
<dbReference type="GO" id="GO:0006310">
    <property type="term" value="P:DNA recombination"/>
    <property type="evidence" value="ECO:0007669"/>
    <property type="project" value="InterPro"/>
</dbReference>
<dbReference type="AlphaFoldDB" id="A0A4R2IF61"/>
<reference evidence="3 4" key="1">
    <citation type="journal article" date="2015" name="Stand. Genomic Sci.">
        <title>Genomic Encyclopedia of Bacterial and Archaeal Type Strains, Phase III: the genomes of soil and plant-associated and newly described type strains.</title>
        <authorList>
            <person name="Whitman W.B."/>
            <person name="Woyke T."/>
            <person name="Klenk H.P."/>
            <person name="Zhou Y."/>
            <person name="Lilburn T.G."/>
            <person name="Beck B.J."/>
            <person name="De Vos P."/>
            <person name="Vandamme P."/>
            <person name="Eisen J.A."/>
            <person name="Garrity G."/>
            <person name="Hugenholtz P."/>
            <person name="Kyrpides N.C."/>
        </authorList>
    </citation>
    <scope>NUCLEOTIDE SEQUENCE [LARGE SCALE GENOMIC DNA]</scope>
    <source>
        <strain evidence="3 4">VKM Ac-2541</strain>
    </source>
</reference>
<dbReference type="InterPro" id="IPR012310">
    <property type="entry name" value="DNA_ligase_ATP-dep_cent"/>
</dbReference>